<dbReference type="PANTHER" id="PTHR43046">
    <property type="entry name" value="GDP-MANNOSE MANNOSYL HYDROLASE"/>
    <property type="match status" value="1"/>
</dbReference>
<name>A0A2V4AKM7_9PSEU</name>
<dbReference type="InterPro" id="IPR020476">
    <property type="entry name" value="Nudix_hydrolase"/>
</dbReference>
<dbReference type="OrthoDB" id="9814308at2"/>
<accession>A0A2V4AKM7</accession>
<reference evidence="5 6" key="1">
    <citation type="submission" date="2016-07" db="EMBL/GenBank/DDBJ databases">
        <title>Draft genome sequence of Prauserella muralis DSM 45305, isolated from a mould-covered wall in an indoor environment.</title>
        <authorList>
            <person name="Ruckert C."/>
            <person name="Albersmeier A."/>
            <person name="Jiang C.-L."/>
            <person name="Jiang Y."/>
            <person name="Kalinowski J."/>
            <person name="Schneider O."/>
            <person name="Winkler A."/>
            <person name="Zotchev S.B."/>
        </authorList>
    </citation>
    <scope>NUCLEOTIDE SEQUENCE [LARGE SCALE GENOMIC DNA]</scope>
    <source>
        <strain evidence="5 6">DSM 45305</strain>
    </source>
</reference>
<protein>
    <submittedName>
        <fullName evidence="5">NUDIX hydrolase</fullName>
    </submittedName>
</protein>
<evidence type="ECO:0000313" key="6">
    <source>
        <dbReference type="Proteomes" id="UP000249915"/>
    </source>
</evidence>
<dbReference type="PANTHER" id="PTHR43046:SF16">
    <property type="entry name" value="ADP-RIBOSE PYROPHOSPHATASE YJHB-RELATED"/>
    <property type="match status" value="1"/>
</dbReference>
<evidence type="ECO:0000256" key="3">
    <source>
        <dbReference type="ARBA" id="ARBA00022801"/>
    </source>
</evidence>
<dbReference type="SUPFAM" id="SSF55811">
    <property type="entry name" value="Nudix"/>
    <property type="match status" value="1"/>
</dbReference>
<dbReference type="Proteomes" id="UP000249915">
    <property type="component" value="Unassembled WGS sequence"/>
</dbReference>
<dbReference type="InterPro" id="IPR000086">
    <property type="entry name" value="NUDIX_hydrolase_dom"/>
</dbReference>
<gene>
    <name evidence="5" type="ORF">BAY60_24900</name>
</gene>
<dbReference type="PROSITE" id="PS00893">
    <property type="entry name" value="NUDIX_BOX"/>
    <property type="match status" value="1"/>
</dbReference>
<dbReference type="GO" id="GO:0016787">
    <property type="term" value="F:hydrolase activity"/>
    <property type="evidence" value="ECO:0007669"/>
    <property type="project" value="UniProtKB-KW"/>
</dbReference>
<dbReference type="Gene3D" id="3.90.79.10">
    <property type="entry name" value="Nucleoside Triphosphate Pyrophosphohydrolase"/>
    <property type="match status" value="1"/>
</dbReference>
<dbReference type="PROSITE" id="PS51462">
    <property type="entry name" value="NUDIX"/>
    <property type="match status" value="1"/>
</dbReference>
<keyword evidence="3 4" id="KW-0378">Hydrolase</keyword>
<evidence type="ECO:0000256" key="2">
    <source>
        <dbReference type="ARBA" id="ARBA00005582"/>
    </source>
</evidence>
<organism evidence="5 6">
    <name type="scientific">Prauserella muralis</name>
    <dbReference type="NCBI Taxonomy" id="588067"/>
    <lineage>
        <taxon>Bacteria</taxon>
        <taxon>Bacillati</taxon>
        <taxon>Actinomycetota</taxon>
        <taxon>Actinomycetes</taxon>
        <taxon>Pseudonocardiales</taxon>
        <taxon>Pseudonocardiaceae</taxon>
        <taxon>Prauserella</taxon>
    </lineage>
</organism>
<dbReference type="EMBL" id="MASW01000006">
    <property type="protein sequence ID" value="PXY20762.1"/>
    <property type="molecule type" value="Genomic_DNA"/>
</dbReference>
<comment type="caution">
    <text evidence="5">The sequence shown here is derived from an EMBL/GenBank/DDBJ whole genome shotgun (WGS) entry which is preliminary data.</text>
</comment>
<dbReference type="InterPro" id="IPR020084">
    <property type="entry name" value="NUDIX_hydrolase_CS"/>
</dbReference>
<dbReference type="PRINTS" id="PR00502">
    <property type="entry name" value="NUDIXFAMILY"/>
</dbReference>
<evidence type="ECO:0000313" key="5">
    <source>
        <dbReference type="EMBL" id="PXY20762.1"/>
    </source>
</evidence>
<evidence type="ECO:0000256" key="4">
    <source>
        <dbReference type="RuleBase" id="RU003476"/>
    </source>
</evidence>
<dbReference type="RefSeq" id="WP_112283806.1">
    <property type="nucleotide sequence ID" value="NZ_MASW01000006.1"/>
</dbReference>
<evidence type="ECO:0000256" key="1">
    <source>
        <dbReference type="ARBA" id="ARBA00001946"/>
    </source>
</evidence>
<keyword evidence="6" id="KW-1185">Reference proteome</keyword>
<comment type="similarity">
    <text evidence="2 4">Belongs to the Nudix hydrolase family.</text>
</comment>
<dbReference type="Pfam" id="PF00293">
    <property type="entry name" value="NUDIX"/>
    <property type="match status" value="1"/>
</dbReference>
<proteinExistence type="inferred from homology"/>
<sequence length="156" mass="17374">MPKRDYYDDPAAPRANSIVPAVTAIVRNDAGELLMIERTDNGLWAVPGGAQDIGERLTDTVVREVREETGIDVEVTGLSGLYTDPRHVIAYDDGEVRQEFSVCFHARPIGGQARTSTESRQVHWVPPDTIDSLNIHPSMRLRIQHGLQNRTEPYLG</sequence>
<dbReference type="InterPro" id="IPR015797">
    <property type="entry name" value="NUDIX_hydrolase-like_dom_sf"/>
</dbReference>
<dbReference type="AlphaFoldDB" id="A0A2V4AKM7"/>
<comment type="cofactor">
    <cofactor evidence="1">
        <name>Mg(2+)</name>
        <dbReference type="ChEBI" id="CHEBI:18420"/>
    </cofactor>
</comment>